<dbReference type="SUPFAM" id="SSF51905">
    <property type="entry name" value="FAD/NAD(P)-binding domain"/>
    <property type="match status" value="1"/>
</dbReference>
<dbReference type="InterPro" id="IPR004792">
    <property type="entry name" value="BaiN-like"/>
</dbReference>
<feature type="non-terminal residue" evidence="2">
    <location>
        <position position="294"/>
    </location>
</feature>
<dbReference type="Proteomes" id="UP000824156">
    <property type="component" value="Unassembled WGS sequence"/>
</dbReference>
<dbReference type="NCBIfam" id="TIGR00275">
    <property type="entry name" value="aminoacetone oxidase family FAD-binding enzyme"/>
    <property type="match status" value="1"/>
</dbReference>
<dbReference type="PANTHER" id="PTHR42887">
    <property type="entry name" value="OS12G0638800 PROTEIN"/>
    <property type="match status" value="1"/>
</dbReference>
<dbReference type="EMBL" id="DXEZ01000095">
    <property type="protein sequence ID" value="HIX54028.1"/>
    <property type="molecule type" value="Genomic_DNA"/>
</dbReference>
<dbReference type="InterPro" id="IPR023166">
    <property type="entry name" value="BaiN-like_dom_sf"/>
</dbReference>
<evidence type="ECO:0000313" key="2">
    <source>
        <dbReference type="EMBL" id="HIX54028.1"/>
    </source>
</evidence>
<feature type="domain" description="RsdA/BaiN/AoA(So)-like Rossmann fold-like" evidence="1">
    <location>
        <begin position="4"/>
        <end position="199"/>
    </location>
</feature>
<organism evidence="2 3">
    <name type="scientific">Candidatus Sphingobacterium stercoripullorum</name>
    <dbReference type="NCBI Taxonomy" id="2838759"/>
    <lineage>
        <taxon>Bacteria</taxon>
        <taxon>Pseudomonadati</taxon>
        <taxon>Bacteroidota</taxon>
        <taxon>Sphingobacteriia</taxon>
        <taxon>Sphingobacteriales</taxon>
        <taxon>Sphingobacteriaceae</taxon>
        <taxon>Sphingobacterium</taxon>
    </lineage>
</organism>
<dbReference type="Pfam" id="PF03486">
    <property type="entry name" value="HI0933_like"/>
    <property type="match status" value="1"/>
</dbReference>
<sequence length="294" mass="32087">MQYDAIIIGGGACGLMCSSQAGLLGKNTLLIEGNSRLGAKILISGGGRCNFTNLHTGENNFVGEDPSFVSHALVRWKVEDTVDFFEAGGIYGQEKTLGQLFPKKAKAKDVVAVFEELLKKTGQNYLLNTKAIDILKQGDLYTVLVESDGRESSFTAPKVVLATGGLPIAKLGASDFSLRMARLFGHSIVPTAPALVPLTITGNRSEWYTMLSGISHYCKVSNKRIAFRENILFTHWGLSGPAILQISTYWRPGEEIVLDLLPDSNFNELIAMERENGGRQTVAQLLKPFFSKKL</sequence>
<dbReference type="PANTHER" id="PTHR42887:SF2">
    <property type="entry name" value="OS12G0638800 PROTEIN"/>
    <property type="match status" value="1"/>
</dbReference>
<dbReference type="AlphaFoldDB" id="A0A9D1W894"/>
<dbReference type="InterPro" id="IPR036188">
    <property type="entry name" value="FAD/NAD-bd_sf"/>
</dbReference>
<comment type="caution">
    <text evidence="2">The sequence shown here is derived from an EMBL/GenBank/DDBJ whole genome shotgun (WGS) entry which is preliminary data.</text>
</comment>
<proteinExistence type="predicted"/>
<dbReference type="InterPro" id="IPR057661">
    <property type="entry name" value="RsdA/BaiN/AoA(So)_Rossmann"/>
</dbReference>
<gene>
    <name evidence="2" type="ORF">H9853_03300</name>
</gene>
<dbReference type="SUPFAM" id="SSF160996">
    <property type="entry name" value="HI0933 insert domain-like"/>
    <property type="match status" value="1"/>
</dbReference>
<reference evidence="2" key="1">
    <citation type="journal article" date="2021" name="PeerJ">
        <title>Extensive microbial diversity within the chicken gut microbiome revealed by metagenomics and culture.</title>
        <authorList>
            <person name="Gilroy R."/>
            <person name="Ravi A."/>
            <person name="Getino M."/>
            <person name="Pursley I."/>
            <person name="Horton D.L."/>
            <person name="Alikhan N.F."/>
            <person name="Baker D."/>
            <person name="Gharbi K."/>
            <person name="Hall N."/>
            <person name="Watson M."/>
            <person name="Adriaenssens E.M."/>
            <person name="Foster-Nyarko E."/>
            <person name="Jarju S."/>
            <person name="Secka A."/>
            <person name="Antonio M."/>
            <person name="Oren A."/>
            <person name="Chaudhuri R.R."/>
            <person name="La Ragione R."/>
            <person name="Hildebrand F."/>
            <person name="Pallen M.J."/>
        </authorList>
    </citation>
    <scope>NUCLEOTIDE SEQUENCE</scope>
    <source>
        <strain evidence="2">1719</strain>
    </source>
</reference>
<dbReference type="Gene3D" id="3.50.50.60">
    <property type="entry name" value="FAD/NAD(P)-binding domain"/>
    <property type="match status" value="1"/>
</dbReference>
<evidence type="ECO:0000259" key="1">
    <source>
        <dbReference type="Pfam" id="PF03486"/>
    </source>
</evidence>
<name>A0A9D1W894_9SPHI</name>
<reference evidence="2" key="2">
    <citation type="submission" date="2021-04" db="EMBL/GenBank/DDBJ databases">
        <authorList>
            <person name="Gilroy R."/>
        </authorList>
    </citation>
    <scope>NUCLEOTIDE SEQUENCE</scope>
    <source>
        <strain evidence="2">1719</strain>
    </source>
</reference>
<protein>
    <submittedName>
        <fullName evidence="2">NAD(P)/FAD-dependent oxidoreductase</fullName>
    </submittedName>
</protein>
<dbReference type="PRINTS" id="PR00411">
    <property type="entry name" value="PNDRDTASEI"/>
</dbReference>
<evidence type="ECO:0000313" key="3">
    <source>
        <dbReference type="Proteomes" id="UP000824156"/>
    </source>
</evidence>
<dbReference type="Gene3D" id="1.10.8.260">
    <property type="entry name" value="HI0933 insert domain-like"/>
    <property type="match status" value="1"/>
</dbReference>
<accession>A0A9D1W894</accession>
<dbReference type="Gene3D" id="2.40.30.10">
    <property type="entry name" value="Translation factors"/>
    <property type="match status" value="1"/>
</dbReference>